<proteinExistence type="predicted"/>
<protein>
    <submittedName>
        <fullName evidence="2">PLD-like domain containing protein</fullName>
    </submittedName>
</protein>
<accession>A0A9K3M5Y4</accession>
<gene>
    <name evidence="2" type="ORF">IV203_018849</name>
</gene>
<dbReference type="Proteomes" id="UP000693970">
    <property type="component" value="Unassembled WGS sequence"/>
</dbReference>
<dbReference type="AlphaFoldDB" id="A0A9K3M5Y4"/>
<feature type="domain" description="Phospholipase D-like" evidence="1">
    <location>
        <begin position="147"/>
        <end position="269"/>
    </location>
</feature>
<reference evidence="2" key="1">
    <citation type="journal article" date="2021" name="Sci. Rep.">
        <title>Diploid genomic architecture of Nitzschia inconspicua, an elite biomass production diatom.</title>
        <authorList>
            <person name="Oliver A."/>
            <person name="Podell S."/>
            <person name="Pinowska A."/>
            <person name="Traller J.C."/>
            <person name="Smith S.R."/>
            <person name="McClure R."/>
            <person name="Beliaev A."/>
            <person name="Bohutskyi P."/>
            <person name="Hill E.A."/>
            <person name="Rabines A."/>
            <person name="Zheng H."/>
            <person name="Allen L.Z."/>
            <person name="Kuo A."/>
            <person name="Grigoriev I.V."/>
            <person name="Allen A.E."/>
            <person name="Hazlebeck D."/>
            <person name="Allen E.E."/>
        </authorList>
    </citation>
    <scope>NUCLEOTIDE SEQUENCE</scope>
    <source>
        <strain evidence="2">Hildebrandi</strain>
    </source>
</reference>
<keyword evidence="3" id="KW-1185">Reference proteome</keyword>
<evidence type="ECO:0000313" key="2">
    <source>
        <dbReference type="EMBL" id="KAG7372706.1"/>
    </source>
</evidence>
<dbReference type="CDD" id="cd00138">
    <property type="entry name" value="PLDc_SF"/>
    <property type="match status" value="1"/>
</dbReference>
<organism evidence="2 3">
    <name type="scientific">Nitzschia inconspicua</name>
    <dbReference type="NCBI Taxonomy" id="303405"/>
    <lineage>
        <taxon>Eukaryota</taxon>
        <taxon>Sar</taxon>
        <taxon>Stramenopiles</taxon>
        <taxon>Ochrophyta</taxon>
        <taxon>Bacillariophyta</taxon>
        <taxon>Bacillariophyceae</taxon>
        <taxon>Bacillariophycidae</taxon>
        <taxon>Bacillariales</taxon>
        <taxon>Bacillariaceae</taxon>
        <taxon>Nitzschia</taxon>
    </lineage>
</organism>
<comment type="caution">
    <text evidence="2">The sequence shown here is derived from an EMBL/GenBank/DDBJ whole genome shotgun (WGS) entry which is preliminary data.</text>
</comment>
<dbReference type="EMBL" id="JAGRRH010000003">
    <property type="protein sequence ID" value="KAG7372706.1"/>
    <property type="molecule type" value="Genomic_DNA"/>
</dbReference>
<sequence length="296" mass="33827">MDWQGKGIGSSDDPHGFVPYDIDYERREGQNYRPLPPARMQKQDTTMMQEQPLPVMLFVDFQGNNGKEYPFPQHYEPYDYNLEMKCGQELAPICTGHFYDRDWMKAGTRLVDVGAERPLLLFTQKAENAPGTKCYMAHENHPFVAMVHLLQEAEVGSTVYMSMPYMTDKHVMDELCHFAQPEVNGGRDLKINIILCETKDNRDFINTFIGGRNDILDACQRLNIHSTPMKPGFCHSKAIVSTAGAMLGSYNYTFAARFFNYEHGILLGPGDSSRTVQDRLKARFEASSPVVYRRDR</sequence>
<dbReference type="InterPro" id="IPR025202">
    <property type="entry name" value="PLD-like_dom"/>
</dbReference>
<dbReference type="Pfam" id="PF13091">
    <property type="entry name" value="PLDc_2"/>
    <property type="match status" value="1"/>
</dbReference>
<name>A0A9K3M5Y4_9STRA</name>
<reference evidence="2" key="2">
    <citation type="submission" date="2021-04" db="EMBL/GenBank/DDBJ databases">
        <authorList>
            <person name="Podell S."/>
        </authorList>
    </citation>
    <scope>NUCLEOTIDE SEQUENCE</scope>
    <source>
        <strain evidence="2">Hildebrandi</strain>
    </source>
</reference>
<evidence type="ECO:0000259" key="1">
    <source>
        <dbReference type="Pfam" id="PF13091"/>
    </source>
</evidence>
<evidence type="ECO:0000313" key="3">
    <source>
        <dbReference type="Proteomes" id="UP000693970"/>
    </source>
</evidence>